<evidence type="ECO:0000313" key="4">
    <source>
        <dbReference type="Proteomes" id="UP000636479"/>
    </source>
</evidence>
<protein>
    <recommendedName>
        <fullName evidence="2">EH domain-containing protein</fullName>
    </recommendedName>
</protein>
<dbReference type="EMBL" id="JACAZF010000009">
    <property type="protein sequence ID" value="KAF7295485.1"/>
    <property type="molecule type" value="Genomic_DNA"/>
</dbReference>
<evidence type="ECO:0000256" key="1">
    <source>
        <dbReference type="SAM" id="MobiDB-lite"/>
    </source>
</evidence>
<proteinExistence type="predicted"/>
<feature type="compositionally biased region" description="Low complexity" evidence="1">
    <location>
        <begin position="242"/>
        <end position="263"/>
    </location>
</feature>
<feature type="compositionally biased region" description="Pro residues" evidence="1">
    <location>
        <begin position="84"/>
        <end position="93"/>
    </location>
</feature>
<dbReference type="OrthoDB" id="10045710at2759"/>
<dbReference type="InterPro" id="IPR011992">
    <property type="entry name" value="EF-hand-dom_pair"/>
</dbReference>
<evidence type="ECO:0000259" key="2">
    <source>
        <dbReference type="Pfam" id="PF12763"/>
    </source>
</evidence>
<dbReference type="RefSeq" id="XP_037216848.1">
    <property type="nucleotide sequence ID" value="XM_037367454.1"/>
</dbReference>
<feature type="compositionally biased region" description="Pro residues" evidence="1">
    <location>
        <begin position="210"/>
        <end position="236"/>
    </location>
</feature>
<dbReference type="GeneID" id="59349970"/>
<reference evidence="3" key="1">
    <citation type="submission" date="2020-05" db="EMBL/GenBank/DDBJ databases">
        <title>Mycena genomes resolve the evolution of fungal bioluminescence.</title>
        <authorList>
            <person name="Tsai I.J."/>
        </authorList>
    </citation>
    <scope>NUCLEOTIDE SEQUENCE</scope>
    <source>
        <strain evidence="3">171206Taipei</strain>
    </source>
</reference>
<dbReference type="Proteomes" id="UP000636479">
    <property type="component" value="Unassembled WGS sequence"/>
</dbReference>
<accession>A0A8H6SB27</accession>
<dbReference type="Pfam" id="PF12763">
    <property type="entry name" value="EH"/>
    <property type="match status" value="1"/>
</dbReference>
<evidence type="ECO:0000313" key="3">
    <source>
        <dbReference type="EMBL" id="KAF7295485.1"/>
    </source>
</evidence>
<dbReference type="SUPFAM" id="SSF47473">
    <property type="entry name" value="EF-hand"/>
    <property type="match status" value="1"/>
</dbReference>
<sequence length="418" mass="44872">MSVQSRIHAFESGAVLQPRIIPSTPPKVSPSPSPPNLGRKSSLIDLKIDLKEWVFDEGSPPRTNGWRNKKEGDEDALIHFSPPKKAPPLPPRKPSLVSLKTAPQRSDSLTVEHTYPPLNGGSPKHTHGSSISSFHSVSLSDGSPSPSAAVFPQHRGNGTPTAAVHTTGSNSSIGSESFEELTASTALVSPATAEIISQDWERAMNRKLPPKLPARPPKIASSPPPPTRRAVPPPPTGDRASIRSFASASSSTSLTSRTSSSTSPKPVLQFPSPPVTAKLTSRPPPVPPGPRRRYDALFSSLHSAHLSQNRETLSPPKRRAAGWRGLSVDLIRDPAGEGDTPSSDILPGNVVRVVWCRSRLPKQNLSSIWTECDPQGTGSLDRDAFARGMWRIDEELRHAAEAGSLARRTSSRRVGGIR</sequence>
<feature type="region of interest" description="Disordered" evidence="1">
    <location>
        <begin position="55"/>
        <end position="177"/>
    </location>
</feature>
<keyword evidence="4" id="KW-1185">Reference proteome</keyword>
<feature type="region of interest" description="Disordered" evidence="1">
    <location>
        <begin position="17"/>
        <end position="42"/>
    </location>
</feature>
<dbReference type="AlphaFoldDB" id="A0A8H6SB27"/>
<feature type="domain" description="EH" evidence="2">
    <location>
        <begin position="339"/>
        <end position="389"/>
    </location>
</feature>
<feature type="compositionally biased region" description="Polar residues" evidence="1">
    <location>
        <begin position="101"/>
        <end position="111"/>
    </location>
</feature>
<dbReference type="InterPro" id="IPR000261">
    <property type="entry name" value="EH_dom"/>
</dbReference>
<name>A0A8H6SB27_9AGAR</name>
<feature type="compositionally biased region" description="Low complexity" evidence="1">
    <location>
        <begin position="129"/>
        <end position="147"/>
    </location>
</feature>
<feature type="compositionally biased region" description="Pro residues" evidence="1">
    <location>
        <begin position="23"/>
        <end position="35"/>
    </location>
</feature>
<dbReference type="Gene3D" id="1.10.238.10">
    <property type="entry name" value="EF-hand"/>
    <property type="match status" value="1"/>
</dbReference>
<comment type="caution">
    <text evidence="3">The sequence shown here is derived from an EMBL/GenBank/DDBJ whole genome shotgun (WGS) entry which is preliminary data.</text>
</comment>
<organism evidence="3 4">
    <name type="scientific">Mycena indigotica</name>
    <dbReference type="NCBI Taxonomy" id="2126181"/>
    <lineage>
        <taxon>Eukaryota</taxon>
        <taxon>Fungi</taxon>
        <taxon>Dikarya</taxon>
        <taxon>Basidiomycota</taxon>
        <taxon>Agaricomycotina</taxon>
        <taxon>Agaricomycetes</taxon>
        <taxon>Agaricomycetidae</taxon>
        <taxon>Agaricales</taxon>
        <taxon>Marasmiineae</taxon>
        <taxon>Mycenaceae</taxon>
        <taxon>Mycena</taxon>
    </lineage>
</organism>
<feature type="region of interest" description="Disordered" evidence="1">
    <location>
        <begin position="200"/>
        <end position="294"/>
    </location>
</feature>
<feature type="compositionally biased region" description="Polar residues" evidence="1">
    <location>
        <begin position="156"/>
        <end position="175"/>
    </location>
</feature>
<gene>
    <name evidence="3" type="ORF">MIND_01088400</name>
</gene>